<dbReference type="AlphaFoldDB" id="A0A2H0TPZ8"/>
<protein>
    <submittedName>
        <fullName evidence="1">Uncharacterized protein</fullName>
    </submittedName>
</protein>
<evidence type="ECO:0000313" key="2">
    <source>
        <dbReference type="Proteomes" id="UP000230154"/>
    </source>
</evidence>
<dbReference type="Proteomes" id="UP000230154">
    <property type="component" value="Unassembled WGS sequence"/>
</dbReference>
<proteinExistence type="predicted"/>
<accession>A0A2H0TPZ8</accession>
<gene>
    <name evidence="1" type="ORF">COU35_03615</name>
</gene>
<reference evidence="2" key="1">
    <citation type="submission" date="2017-09" db="EMBL/GenBank/DDBJ databases">
        <title>Depth-based differentiation of microbial function through sediment-hosted aquifers and enrichment of novel symbionts in the deep terrestrial subsurface.</title>
        <authorList>
            <person name="Probst A.J."/>
            <person name="Ladd B."/>
            <person name="Jarett J.K."/>
            <person name="Geller-Mcgrath D.E."/>
            <person name="Sieber C.M.K."/>
            <person name="Emerson J.B."/>
            <person name="Anantharaman K."/>
            <person name="Thomas B.C."/>
            <person name="Malmstrom R."/>
            <person name="Stieglmeier M."/>
            <person name="Klingl A."/>
            <person name="Woyke T."/>
            <person name="Ryan C.M."/>
            <person name="Banfield J.F."/>
        </authorList>
    </citation>
    <scope>NUCLEOTIDE SEQUENCE [LARGE SCALE GENOMIC DNA]</scope>
</reference>
<sequence>MFSIPYIIGKLYPEESVERKKQLSDTCLAQAVDYSGVSWQGATEEMMEDEMVQLNIIRTIELSQYNAADDGIMEGIMQSLEEWSSGQIVFPKRTPQTAEFLERLYPVIGYVNFSTLSTVRQSFLLGGRFLLFGCIWEVPLYAVVESAFETVAFVSTQKQMAGFMRIAMETNQQPLGTQGRGRKSIADWVRALKEFHAVRVPEKVTDYMENSLEVQRLAADDRQMLEKILTVYYALETGFIYRDIQGGDSVPPPGFEKNTNGKPVDFYDAFLDKLYRLEPKRFAEWLSDYAAVARWLDLTGADDIYIRRLLFVLKEKIDVSNSEQISHVVGLFEELEKLGAKNINEVMYFDEQKGSFVWDEEFFAGMTEDVIINPPPSQKNAQGSQTQYIDVTQVAPTIGQKPTS</sequence>
<dbReference type="EMBL" id="PFCB01000026">
    <property type="protein sequence ID" value="PIR74225.1"/>
    <property type="molecule type" value="Genomic_DNA"/>
</dbReference>
<comment type="caution">
    <text evidence="1">The sequence shown here is derived from an EMBL/GenBank/DDBJ whole genome shotgun (WGS) entry which is preliminary data.</text>
</comment>
<name>A0A2H0TPZ8_9BACT</name>
<evidence type="ECO:0000313" key="1">
    <source>
        <dbReference type="EMBL" id="PIR74225.1"/>
    </source>
</evidence>
<organism evidence="1 2">
    <name type="scientific">Candidatus Magasanikbacteria bacterium CG10_big_fil_rev_8_21_14_0_10_47_10</name>
    <dbReference type="NCBI Taxonomy" id="1974652"/>
    <lineage>
        <taxon>Bacteria</taxon>
        <taxon>Candidatus Magasanikiibacteriota</taxon>
    </lineage>
</organism>